<sequence length="63" mass="7168">MTPGVTEETADGHSLETFEAIIAALKRNDISGNQREELHLEKEREKETARHTCFGVTNSWLRL</sequence>
<comment type="caution">
    <text evidence="1">The sequence shown here is derived from an EMBL/GenBank/DDBJ whole genome shotgun (WGS) entry which is preliminary data.</text>
</comment>
<dbReference type="EMBL" id="BIFS01000002">
    <property type="protein sequence ID" value="GCE21948.1"/>
    <property type="molecule type" value="Genomic_DNA"/>
</dbReference>
<evidence type="ECO:0000313" key="2">
    <source>
        <dbReference type="Proteomes" id="UP000287188"/>
    </source>
</evidence>
<protein>
    <submittedName>
        <fullName evidence="1">Uncharacterized protein</fullName>
    </submittedName>
</protein>
<accession>A0A402AS60</accession>
<keyword evidence="2" id="KW-1185">Reference proteome</keyword>
<organism evidence="1 2">
    <name type="scientific">Dictyobacter kobayashii</name>
    <dbReference type="NCBI Taxonomy" id="2014872"/>
    <lineage>
        <taxon>Bacteria</taxon>
        <taxon>Bacillati</taxon>
        <taxon>Chloroflexota</taxon>
        <taxon>Ktedonobacteria</taxon>
        <taxon>Ktedonobacterales</taxon>
        <taxon>Dictyobacteraceae</taxon>
        <taxon>Dictyobacter</taxon>
    </lineage>
</organism>
<reference evidence="2" key="1">
    <citation type="submission" date="2018-12" db="EMBL/GenBank/DDBJ databases">
        <title>Tengunoibacter tsumagoiensis gen. nov., sp. nov., Dictyobacter kobayashii sp. nov., D. alpinus sp. nov., and D. joshuensis sp. nov. and description of Dictyobacteraceae fam. nov. within the order Ktedonobacterales isolated from Tengu-no-mugimeshi.</title>
        <authorList>
            <person name="Wang C.M."/>
            <person name="Zheng Y."/>
            <person name="Sakai Y."/>
            <person name="Toyoda A."/>
            <person name="Minakuchi Y."/>
            <person name="Abe K."/>
            <person name="Yokota A."/>
            <person name="Yabe S."/>
        </authorList>
    </citation>
    <scope>NUCLEOTIDE SEQUENCE [LARGE SCALE GENOMIC DNA]</scope>
    <source>
        <strain evidence="2">Uno11</strain>
    </source>
</reference>
<dbReference type="Proteomes" id="UP000287188">
    <property type="component" value="Unassembled WGS sequence"/>
</dbReference>
<gene>
    <name evidence="1" type="ORF">KDK_57480</name>
</gene>
<name>A0A402AS60_9CHLR</name>
<dbReference type="AlphaFoldDB" id="A0A402AS60"/>
<evidence type="ECO:0000313" key="1">
    <source>
        <dbReference type="EMBL" id="GCE21948.1"/>
    </source>
</evidence>
<proteinExistence type="predicted"/>